<dbReference type="AlphaFoldDB" id="A0A1B1Z2L0"/>
<feature type="compositionally biased region" description="Basic and acidic residues" evidence="1">
    <location>
        <begin position="34"/>
        <end position="64"/>
    </location>
</feature>
<evidence type="ECO:0000256" key="1">
    <source>
        <dbReference type="SAM" id="MobiDB-lite"/>
    </source>
</evidence>
<feature type="compositionally biased region" description="Polar residues" evidence="1">
    <location>
        <begin position="14"/>
        <end position="28"/>
    </location>
</feature>
<evidence type="ECO:0000313" key="2">
    <source>
        <dbReference type="EMBL" id="ANX11549.1"/>
    </source>
</evidence>
<dbReference type="RefSeq" id="WP_066287480.1">
    <property type="nucleotide sequence ID" value="NZ_CP016761.1"/>
</dbReference>
<reference evidence="2 3" key="1">
    <citation type="submission" date="2016-08" db="EMBL/GenBank/DDBJ databases">
        <title>Complete genome sequence of Fictibacillus arsenicus G25-54, a strain with toxicity to nematodes and a potential arsenic-resistance activity.</title>
        <authorList>
            <person name="Zheng Z."/>
        </authorList>
    </citation>
    <scope>NUCLEOTIDE SEQUENCE [LARGE SCALE GENOMIC DNA]</scope>
    <source>
        <strain evidence="2 3">G25-54</strain>
    </source>
</reference>
<dbReference type="OrthoDB" id="2973490at2"/>
<dbReference type="KEGG" id="far:ABE41_005975"/>
<evidence type="ECO:0000313" key="3">
    <source>
        <dbReference type="Proteomes" id="UP000077412"/>
    </source>
</evidence>
<dbReference type="EMBL" id="CP016761">
    <property type="protein sequence ID" value="ANX11549.1"/>
    <property type="molecule type" value="Genomic_DNA"/>
</dbReference>
<dbReference type="Proteomes" id="UP000077412">
    <property type="component" value="Chromosome"/>
</dbReference>
<evidence type="ECO:0008006" key="4">
    <source>
        <dbReference type="Google" id="ProtNLM"/>
    </source>
</evidence>
<name>A0A1B1Z2L0_9BACL</name>
<dbReference type="InterPro" id="IPR025435">
    <property type="entry name" value="YfhD-like"/>
</dbReference>
<sequence>MRHHHHKGNKDKNLTSLPQVPKNQIADSNSEEYEFAKELNAEYEFEKKPGFDTTGVRRKDDDEE</sequence>
<protein>
    <recommendedName>
        <fullName evidence="4">YfhD family protein</fullName>
    </recommendedName>
</protein>
<proteinExistence type="predicted"/>
<gene>
    <name evidence="2" type="ORF">ABE41_005975</name>
</gene>
<feature type="region of interest" description="Disordered" evidence="1">
    <location>
        <begin position="1"/>
        <end position="64"/>
    </location>
</feature>
<keyword evidence="3" id="KW-1185">Reference proteome</keyword>
<organism evidence="2 3">
    <name type="scientific">Fictibacillus arsenicus</name>
    <dbReference type="NCBI Taxonomy" id="255247"/>
    <lineage>
        <taxon>Bacteria</taxon>
        <taxon>Bacillati</taxon>
        <taxon>Bacillota</taxon>
        <taxon>Bacilli</taxon>
        <taxon>Bacillales</taxon>
        <taxon>Fictibacillaceae</taxon>
        <taxon>Fictibacillus</taxon>
    </lineage>
</organism>
<dbReference type="Pfam" id="PF14151">
    <property type="entry name" value="YfhD"/>
    <property type="match status" value="1"/>
</dbReference>
<accession>A0A1B1Z2L0</accession>